<dbReference type="GO" id="GO:0003677">
    <property type="term" value="F:DNA binding"/>
    <property type="evidence" value="ECO:0007669"/>
    <property type="project" value="UniProtKB-KW"/>
</dbReference>
<proteinExistence type="predicted"/>
<dbReference type="SUPFAM" id="SSF89447">
    <property type="entry name" value="AbrB/MazE/MraZ-like"/>
    <property type="match status" value="1"/>
</dbReference>
<dbReference type="EMBL" id="CP104215">
    <property type="protein sequence ID" value="UWX73969.1"/>
    <property type="molecule type" value="Genomic_DNA"/>
</dbReference>
<dbReference type="InterPro" id="IPR007159">
    <property type="entry name" value="SpoVT-AbrB_dom"/>
</dbReference>
<evidence type="ECO:0000256" key="1">
    <source>
        <dbReference type="SAM" id="MobiDB-lite"/>
    </source>
</evidence>
<name>A0AB38U1V8_BURGA</name>
<dbReference type="GO" id="GO:0097351">
    <property type="term" value="F:toxin sequestering activity"/>
    <property type="evidence" value="ECO:0007669"/>
    <property type="project" value="InterPro"/>
</dbReference>
<gene>
    <name evidence="3" type="ORF">NYZ96_20770</name>
</gene>
<dbReference type="SMART" id="SM00966">
    <property type="entry name" value="SpoVT_AbrB"/>
    <property type="match status" value="1"/>
</dbReference>
<dbReference type="Pfam" id="PF04014">
    <property type="entry name" value="MazE_antitoxin"/>
    <property type="match status" value="1"/>
</dbReference>
<keyword evidence="3" id="KW-0238">DNA-binding</keyword>
<dbReference type="PANTHER" id="PTHR40516">
    <property type="entry name" value="ANTITOXIN CHPS-RELATED"/>
    <property type="match status" value="1"/>
</dbReference>
<dbReference type="RefSeq" id="WP_080757479.1">
    <property type="nucleotide sequence ID" value="NZ_CADEPT010000003.1"/>
</dbReference>
<accession>A0AB38U1V8</accession>
<dbReference type="Proteomes" id="UP001059745">
    <property type="component" value="Chromosome 2"/>
</dbReference>
<feature type="domain" description="SpoVT-AbrB" evidence="2">
    <location>
        <begin position="7"/>
        <end position="52"/>
    </location>
</feature>
<protein>
    <submittedName>
        <fullName evidence="3">AbrB/MazE/SpoVT family DNA-binding domain-containing protein</fullName>
    </submittedName>
</protein>
<evidence type="ECO:0000313" key="3">
    <source>
        <dbReference type="EMBL" id="UWX73969.1"/>
    </source>
</evidence>
<dbReference type="Gene3D" id="2.10.260.10">
    <property type="match status" value="1"/>
</dbReference>
<dbReference type="InterPro" id="IPR039052">
    <property type="entry name" value="Antitox_PemI-like"/>
</dbReference>
<dbReference type="PANTHER" id="PTHR40516:SF1">
    <property type="entry name" value="ANTITOXIN CHPS-RELATED"/>
    <property type="match status" value="1"/>
</dbReference>
<organism evidence="3 4">
    <name type="scientific">Burkholderia gladioli</name>
    <name type="common">Pseudomonas marginata</name>
    <name type="synonym">Phytomonas marginata</name>
    <dbReference type="NCBI Taxonomy" id="28095"/>
    <lineage>
        <taxon>Bacteria</taxon>
        <taxon>Pseudomonadati</taxon>
        <taxon>Pseudomonadota</taxon>
        <taxon>Betaproteobacteria</taxon>
        <taxon>Burkholderiales</taxon>
        <taxon>Burkholderiaceae</taxon>
        <taxon>Burkholderia</taxon>
    </lineage>
</organism>
<reference evidence="3" key="1">
    <citation type="submission" date="2022-09" db="EMBL/GenBank/DDBJ databases">
        <title>Genomic of Burkholderia gladioli.</title>
        <authorList>
            <person name="Wu H."/>
        </authorList>
    </citation>
    <scope>NUCLEOTIDE SEQUENCE</scope>
    <source>
        <strain evidence="3">ZN-S4</strain>
    </source>
</reference>
<feature type="region of interest" description="Disordered" evidence="1">
    <location>
        <begin position="67"/>
        <end position="92"/>
    </location>
</feature>
<evidence type="ECO:0000259" key="2">
    <source>
        <dbReference type="SMART" id="SM00966"/>
    </source>
</evidence>
<sequence length="92" mass="10359">MAVQTLKRWGNSLAVRIPANVAQEVKFTEGQEVDVQVVDGNLQIRAHGAIKRFSRERYLQQLREAKLAPHPHVEFGEPQGDEFGGPDDPARR</sequence>
<dbReference type="InterPro" id="IPR037914">
    <property type="entry name" value="SpoVT-AbrB_sf"/>
</dbReference>
<evidence type="ECO:0000313" key="4">
    <source>
        <dbReference type="Proteomes" id="UP001059745"/>
    </source>
</evidence>
<dbReference type="AlphaFoldDB" id="A0AB38U1V8"/>